<accession>A0AAD9X8F2</accession>
<dbReference type="AlphaFoldDB" id="A0AAD9X8F2"/>
<dbReference type="Pfam" id="PF05699">
    <property type="entry name" value="Dimer_Tnp_hAT"/>
    <property type="match status" value="1"/>
</dbReference>
<protein>
    <recommendedName>
        <fullName evidence="1">HAT C-terminal dimerisation domain-containing protein</fullName>
    </recommendedName>
</protein>
<dbReference type="InterPro" id="IPR012337">
    <property type="entry name" value="RNaseH-like_sf"/>
</dbReference>
<gene>
    <name evidence="2" type="ORF">Ddye_014508</name>
</gene>
<name>A0AAD9X8F2_9ROSI</name>
<keyword evidence="3" id="KW-1185">Reference proteome</keyword>
<organism evidence="2 3">
    <name type="scientific">Dipteronia dyeriana</name>
    <dbReference type="NCBI Taxonomy" id="168575"/>
    <lineage>
        <taxon>Eukaryota</taxon>
        <taxon>Viridiplantae</taxon>
        <taxon>Streptophyta</taxon>
        <taxon>Embryophyta</taxon>
        <taxon>Tracheophyta</taxon>
        <taxon>Spermatophyta</taxon>
        <taxon>Magnoliopsida</taxon>
        <taxon>eudicotyledons</taxon>
        <taxon>Gunneridae</taxon>
        <taxon>Pentapetalae</taxon>
        <taxon>rosids</taxon>
        <taxon>malvids</taxon>
        <taxon>Sapindales</taxon>
        <taxon>Sapindaceae</taxon>
        <taxon>Hippocastanoideae</taxon>
        <taxon>Acereae</taxon>
        <taxon>Dipteronia</taxon>
    </lineage>
</organism>
<evidence type="ECO:0000313" key="3">
    <source>
        <dbReference type="Proteomes" id="UP001280121"/>
    </source>
</evidence>
<feature type="domain" description="HAT C-terminal dimerisation" evidence="1">
    <location>
        <begin position="9"/>
        <end position="71"/>
    </location>
</feature>
<dbReference type="Proteomes" id="UP001280121">
    <property type="component" value="Unassembled WGS sequence"/>
</dbReference>
<reference evidence="2" key="1">
    <citation type="journal article" date="2023" name="Plant J.">
        <title>Genome sequences and population genomics provide insights into the demographic history, inbreeding, and mutation load of two 'living fossil' tree species of Dipteronia.</title>
        <authorList>
            <person name="Feng Y."/>
            <person name="Comes H.P."/>
            <person name="Chen J."/>
            <person name="Zhu S."/>
            <person name="Lu R."/>
            <person name="Zhang X."/>
            <person name="Li P."/>
            <person name="Qiu J."/>
            <person name="Olsen K.M."/>
            <person name="Qiu Y."/>
        </authorList>
    </citation>
    <scope>NUCLEOTIDE SEQUENCE</scope>
    <source>
        <strain evidence="2">KIB01</strain>
    </source>
</reference>
<comment type="caution">
    <text evidence="2">The sequence shown here is derived from an EMBL/GenBank/DDBJ whole genome shotgun (WGS) entry which is preliminary data.</text>
</comment>
<evidence type="ECO:0000313" key="2">
    <source>
        <dbReference type="EMBL" id="KAK2654652.1"/>
    </source>
</evidence>
<dbReference type="EMBL" id="JANJYI010000004">
    <property type="protein sequence ID" value="KAK2654652.1"/>
    <property type="molecule type" value="Genomic_DNA"/>
</dbReference>
<evidence type="ECO:0000259" key="1">
    <source>
        <dbReference type="Pfam" id="PF05699"/>
    </source>
</evidence>
<proteinExistence type="predicted"/>
<dbReference type="SUPFAM" id="SSF53098">
    <property type="entry name" value="Ribonuclease H-like"/>
    <property type="match status" value="1"/>
</dbReference>
<sequence length="123" mass="14196">MKGCEKNDEFYNPVTWWTNYGSETPNLQTIAKRIISLTTSSPGCERNWSTFEGIHTKKRNQLDTNRLNNLVSGLDDGDMRDFKDDFQSDNEAVEENVEFESDDDIVFQLDEYVVEDEALEAQS</sequence>
<dbReference type="InterPro" id="IPR008906">
    <property type="entry name" value="HATC_C_dom"/>
</dbReference>
<dbReference type="GO" id="GO:0046983">
    <property type="term" value="F:protein dimerization activity"/>
    <property type="evidence" value="ECO:0007669"/>
    <property type="project" value="InterPro"/>
</dbReference>